<keyword evidence="2" id="KW-1185">Reference proteome</keyword>
<evidence type="ECO:0000313" key="3">
    <source>
        <dbReference type="WBParaSite" id="SMUV_0000342601-mRNA-1"/>
    </source>
</evidence>
<evidence type="ECO:0000313" key="2">
    <source>
        <dbReference type="Proteomes" id="UP000046393"/>
    </source>
</evidence>
<feature type="compositionally biased region" description="Polar residues" evidence="1">
    <location>
        <begin position="91"/>
        <end position="112"/>
    </location>
</feature>
<proteinExistence type="predicted"/>
<dbReference type="Proteomes" id="UP000046393">
    <property type="component" value="Unplaced"/>
</dbReference>
<sequence length="229" mass="25663">MSPLQPGIMGCFIDSTPKRQLRDEKNYYAKNEFLQSPLARSSYIASLKGRNRRLFLSSRPSSEELFFNHNRRYSYSEPMCVSAGSSPVSKTPLSYKNSSRQQQNQSPESSRNSIDRFASSRYSDSPKAKQVPLPPVDWINEGLLLLNLLIKIFYCWHRNILSSASDRSLDLFSSSSAPSSSSSFLSQFCKDSGGSPRYCPDIVSERVKICRGTPVHINALKLIEAVSAS</sequence>
<feature type="region of interest" description="Disordered" evidence="1">
    <location>
        <begin position="91"/>
        <end position="114"/>
    </location>
</feature>
<organism evidence="2 3">
    <name type="scientific">Syphacia muris</name>
    <dbReference type="NCBI Taxonomy" id="451379"/>
    <lineage>
        <taxon>Eukaryota</taxon>
        <taxon>Metazoa</taxon>
        <taxon>Ecdysozoa</taxon>
        <taxon>Nematoda</taxon>
        <taxon>Chromadorea</taxon>
        <taxon>Rhabditida</taxon>
        <taxon>Spirurina</taxon>
        <taxon>Oxyuridomorpha</taxon>
        <taxon>Oxyuroidea</taxon>
        <taxon>Oxyuridae</taxon>
        <taxon>Syphacia</taxon>
    </lineage>
</organism>
<accession>A0A0N5AGH7</accession>
<evidence type="ECO:0000256" key="1">
    <source>
        <dbReference type="SAM" id="MobiDB-lite"/>
    </source>
</evidence>
<dbReference type="AlphaFoldDB" id="A0A0N5AGH7"/>
<dbReference type="WBParaSite" id="SMUV_0000342601-mRNA-1">
    <property type="protein sequence ID" value="SMUV_0000342601-mRNA-1"/>
    <property type="gene ID" value="SMUV_0000342601"/>
</dbReference>
<reference evidence="3" key="1">
    <citation type="submission" date="2016-04" db="UniProtKB">
        <authorList>
            <consortium name="WormBaseParasite"/>
        </authorList>
    </citation>
    <scope>IDENTIFICATION</scope>
</reference>
<protein>
    <submittedName>
        <fullName evidence="3">Uncharacterized protein</fullName>
    </submittedName>
</protein>
<name>A0A0N5AGH7_9BILA</name>